<keyword evidence="4" id="KW-1185">Reference proteome</keyword>
<keyword evidence="1" id="KW-0732">Signal</keyword>
<reference evidence="3 4" key="1">
    <citation type="submission" date="2020-08" db="EMBL/GenBank/DDBJ databases">
        <title>Genomic Encyclopedia of Type Strains, Phase IV (KMG-IV): sequencing the most valuable type-strain genomes for metagenomic binning, comparative biology and taxonomic classification.</title>
        <authorList>
            <person name="Goeker M."/>
        </authorList>
    </citation>
    <scope>NUCLEOTIDE SEQUENCE [LARGE SCALE GENOMIC DNA]</scope>
    <source>
        <strain evidence="3 4">DSM 12252</strain>
    </source>
</reference>
<accession>A0A7W8DLI4</accession>
<feature type="domain" description="Pyrrolo-quinoline quinone repeat" evidence="2">
    <location>
        <begin position="45"/>
        <end position="238"/>
    </location>
</feature>
<dbReference type="RefSeq" id="WP_184341083.1">
    <property type="nucleotide sequence ID" value="NZ_JACHIG010000007.1"/>
</dbReference>
<evidence type="ECO:0000313" key="3">
    <source>
        <dbReference type="EMBL" id="MBB5033861.1"/>
    </source>
</evidence>
<dbReference type="AlphaFoldDB" id="A0A7W8DLI4"/>
<comment type="caution">
    <text evidence="3">The sequence shown here is derived from an EMBL/GenBank/DDBJ whole genome shotgun (WGS) entry which is preliminary data.</text>
</comment>
<evidence type="ECO:0000313" key="4">
    <source>
        <dbReference type="Proteomes" id="UP000590740"/>
    </source>
</evidence>
<dbReference type="InterPro" id="IPR018391">
    <property type="entry name" value="PQQ_b-propeller_rpt"/>
</dbReference>
<dbReference type="EMBL" id="JACHIG010000007">
    <property type="protein sequence ID" value="MBB5033861.1"/>
    <property type="molecule type" value="Genomic_DNA"/>
</dbReference>
<feature type="domain" description="Pyrrolo-quinoline quinone repeat" evidence="2">
    <location>
        <begin position="262"/>
        <end position="349"/>
    </location>
</feature>
<feature type="signal peptide" evidence="1">
    <location>
        <begin position="1"/>
        <end position="20"/>
    </location>
</feature>
<gene>
    <name evidence="3" type="ORF">HNQ65_003451</name>
</gene>
<evidence type="ECO:0000256" key="1">
    <source>
        <dbReference type="SAM" id="SignalP"/>
    </source>
</evidence>
<feature type="chain" id="PRO_5031465403" evidence="1">
    <location>
        <begin position="21"/>
        <end position="389"/>
    </location>
</feature>
<dbReference type="InterPro" id="IPR011047">
    <property type="entry name" value="Quinoprotein_ADH-like_sf"/>
</dbReference>
<dbReference type="SUPFAM" id="SSF50998">
    <property type="entry name" value="Quinoprotein alcohol dehydrogenase-like"/>
    <property type="match status" value="1"/>
</dbReference>
<dbReference type="InterPro" id="IPR002372">
    <property type="entry name" value="PQQ_rpt_dom"/>
</dbReference>
<proteinExistence type="predicted"/>
<evidence type="ECO:0000259" key="2">
    <source>
        <dbReference type="Pfam" id="PF13360"/>
    </source>
</evidence>
<dbReference type="SMART" id="SM00564">
    <property type="entry name" value="PQQ"/>
    <property type="match status" value="5"/>
</dbReference>
<protein>
    <submittedName>
        <fullName evidence="3">Outer membrane protein assembly factor BamB</fullName>
    </submittedName>
</protein>
<name>A0A7W8DLI4_9BACT</name>
<dbReference type="Proteomes" id="UP000590740">
    <property type="component" value="Unassembled WGS sequence"/>
</dbReference>
<organism evidence="3 4">
    <name type="scientific">Prosthecobacter vanneervenii</name>
    <dbReference type="NCBI Taxonomy" id="48466"/>
    <lineage>
        <taxon>Bacteria</taxon>
        <taxon>Pseudomonadati</taxon>
        <taxon>Verrucomicrobiota</taxon>
        <taxon>Verrucomicrobiia</taxon>
        <taxon>Verrucomicrobiales</taxon>
        <taxon>Verrucomicrobiaceae</taxon>
        <taxon>Prosthecobacter</taxon>
    </lineage>
</organism>
<dbReference type="InterPro" id="IPR015943">
    <property type="entry name" value="WD40/YVTN_repeat-like_dom_sf"/>
</dbReference>
<dbReference type="PANTHER" id="PTHR34512:SF30">
    <property type="entry name" value="OUTER MEMBRANE PROTEIN ASSEMBLY FACTOR BAMB"/>
    <property type="match status" value="1"/>
</dbReference>
<sequence>MKTTSLLLAFSFYLSASAHADWLQFRGPNASAVSTEAKTPGDDLKVAWSADLPGRGLSAPIVVGDRVFVTCSSGPGQETLHVFCFNAADGSKRWERAMRTTGRTMTHNKTCVAANTPCSDGDQVFALFSSNDLFAFDLDGKLLWLRGLTYDYANASNSLGMSQSPVVVDGTLVVQSENDSESFAAGLDVATGRNKWKLERPKAANWSSATVWKNVVALQSSKGILAVEPATGKTVWDYSDGASTIPSSVGTGEALYAVSHGITALAPEKGAVTQLWRNEKLNPGTASPLVLGDSIYVVNGAGVLIKASVKNGDEAWKLRLKGPFSGSPVAAGKRIYIVNERGIFQVIDPEAPEGKVLKEIELKETVLTTPAISGGAIYVRSDAKLWKLQ</sequence>
<dbReference type="Pfam" id="PF13360">
    <property type="entry name" value="PQQ_2"/>
    <property type="match status" value="2"/>
</dbReference>
<dbReference type="PANTHER" id="PTHR34512">
    <property type="entry name" value="CELL SURFACE PROTEIN"/>
    <property type="match status" value="1"/>
</dbReference>
<dbReference type="Gene3D" id="2.130.10.10">
    <property type="entry name" value="YVTN repeat-like/Quinoprotein amine dehydrogenase"/>
    <property type="match status" value="2"/>
</dbReference>